<evidence type="ECO:0000259" key="1">
    <source>
        <dbReference type="Pfam" id="PF00675"/>
    </source>
</evidence>
<feature type="domain" description="Peptidase M16 N-terminal" evidence="1">
    <location>
        <begin position="61"/>
        <end position="160"/>
    </location>
</feature>
<dbReference type="EMBL" id="CAOF01000031">
    <property type="protein sequence ID" value="CCO44778.1"/>
    <property type="molecule type" value="Genomic_DNA"/>
</dbReference>
<dbReference type="Pfam" id="PF00675">
    <property type="entry name" value="Peptidase_M16"/>
    <property type="match status" value="1"/>
</dbReference>
<accession>A0AAV2VJW8</accession>
<evidence type="ECO:0000313" key="2">
    <source>
        <dbReference type="EMBL" id="CCO44778.1"/>
    </source>
</evidence>
<organism evidence="2 3">
    <name type="scientific">Vibrio nigripulchritudo SOn1</name>
    <dbReference type="NCBI Taxonomy" id="1238450"/>
    <lineage>
        <taxon>Bacteria</taxon>
        <taxon>Pseudomonadati</taxon>
        <taxon>Pseudomonadota</taxon>
        <taxon>Gammaproteobacteria</taxon>
        <taxon>Vibrionales</taxon>
        <taxon>Vibrionaceae</taxon>
        <taxon>Vibrio</taxon>
    </lineage>
</organism>
<evidence type="ECO:0000313" key="3">
    <source>
        <dbReference type="Proteomes" id="UP000018211"/>
    </source>
</evidence>
<protein>
    <submittedName>
        <fullName evidence="2">Peptidase_M16 super family</fullName>
    </submittedName>
</protein>
<dbReference type="SUPFAM" id="SSF63411">
    <property type="entry name" value="LuxS/MPP-like metallohydrolase"/>
    <property type="match status" value="1"/>
</dbReference>
<dbReference type="AlphaFoldDB" id="A0AAV2VJW8"/>
<dbReference type="InterPro" id="IPR011765">
    <property type="entry name" value="Pept_M16_N"/>
</dbReference>
<dbReference type="PANTHER" id="PTHR43016:SF13">
    <property type="entry name" value="PRESEQUENCE PROTEASE, MITOCHONDRIAL"/>
    <property type="match status" value="1"/>
</dbReference>
<comment type="caution">
    <text evidence="2">The sequence shown here is derived from an EMBL/GenBank/DDBJ whole genome shotgun (WGS) entry which is preliminary data.</text>
</comment>
<sequence length="672" mass="77237">MSDLDSPPFYLTDEKITSNGDVWLCWKHTSGLTHWHCQNLYRGAAKETFAASVKINTPSSDGSGVAHALEHMVLRGCHKLPSSRRFWQLKASLALTEFNATTRRGNTRFHLSGHHREDARHGLNYFIQSVLTPLLRETDWNQNHDKGIQQGERNALYQELVGYQGFDEFNQACSMSTELKYPLYCGDPGSVSSLTHQDLTRYYWRHYQPENMTLITAGEWSVSSIWECIVTALLYREAMQPKDLSMPEKWLSKTRKINDSHLLTIRMSDQKAIQLYRMLSEGHVQATLKTLGYSLFPLSTMLDPKPTIRMKSDTGEYDELMGRYLSLLVSQWTESREAINIWHEFNSQQNHLYKKKWGDSLVKLYQSVTAVNEGLLFPVSKREPIGDWLPKPMNYHTITLFARLPRDNSVLSRVYRQWLKELMHYMSVYFRARNASVSFDEQSISGLLSDIQCLTITLSCSALIFWQHFDEHLRQHLPTGFHLSELKSDQAIFTPANLPHSVSATSPEEPSLTVELRDDGFSAEFRLPKGVSLYAQSAAAQWVLSRQSIIDLRLSGQFYSLSATVKPERNALVFTSHFDRQPEQSRRLILEEIQAFSLKNVKEKEVIQAFQGGKGLMLSMFQKHRPSFYQTAYHLLGISLEEPESESASNLAFTFAMWKTALAPYLKTQRRS</sequence>
<dbReference type="InterPro" id="IPR011249">
    <property type="entry name" value="Metalloenz_LuxS/M16"/>
</dbReference>
<proteinExistence type="predicted"/>
<dbReference type="GO" id="GO:0046872">
    <property type="term" value="F:metal ion binding"/>
    <property type="evidence" value="ECO:0007669"/>
    <property type="project" value="InterPro"/>
</dbReference>
<name>A0AAV2VJW8_9VIBR</name>
<gene>
    <name evidence="2" type="ORF">VIBNISOn1_1260011</name>
</gene>
<dbReference type="RefSeq" id="WP_022610504.1">
    <property type="nucleotide sequence ID" value="NZ_LK391965.1"/>
</dbReference>
<dbReference type="Gene3D" id="3.30.830.10">
    <property type="entry name" value="Metalloenzyme, LuxS/M16 peptidase-like"/>
    <property type="match status" value="1"/>
</dbReference>
<dbReference type="Proteomes" id="UP000018211">
    <property type="component" value="Unassembled WGS sequence"/>
</dbReference>
<dbReference type="PANTHER" id="PTHR43016">
    <property type="entry name" value="PRESEQUENCE PROTEASE"/>
    <property type="match status" value="1"/>
</dbReference>
<reference evidence="2 3" key="1">
    <citation type="journal article" date="2013" name="ISME J.">
        <title>Comparative genomics of pathogenic lineages of Vibrio nigripulchritudo identifies virulence-associated traits.</title>
        <authorList>
            <person name="Goudenege D."/>
            <person name="Labreuche Y."/>
            <person name="Krin E."/>
            <person name="Ansquer D."/>
            <person name="Mangenot S."/>
            <person name="Calteau A."/>
            <person name="Medigue C."/>
            <person name="Mazel D."/>
            <person name="Polz M.F."/>
            <person name="Le Roux F."/>
        </authorList>
    </citation>
    <scope>NUCLEOTIDE SEQUENCE [LARGE SCALE GENOMIC DNA]</scope>
    <source>
        <strain evidence="2 3">SOn1</strain>
    </source>
</reference>